<evidence type="ECO:0000256" key="1">
    <source>
        <dbReference type="ARBA" id="ARBA00022603"/>
    </source>
</evidence>
<feature type="binding site" evidence="4">
    <location>
        <position position="194"/>
    </location>
    <ligand>
        <name>S-adenosyl-L-methionine</name>
        <dbReference type="ChEBI" id="CHEBI:59789"/>
    </ligand>
</feature>
<dbReference type="Pfam" id="PF17827">
    <property type="entry name" value="PrmC_N"/>
    <property type="match status" value="1"/>
</dbReference>
<evidence type="ECO:0000313" key="7">
    <source>
        <dbReference type="EMBL" id="SHF06341.1"/>
    </source>
</evidence>
<comment type="function">
    <text evidence="4">Methylates the class 1 translation termination release factors RF1/PrfA and RF2/PrfB on the glutamine residue of the universally conserved GGQ motif.</text>
</comment>
<keyword evidence="2 4" id="KW-0808">Transferase</keyword>
<dbReference type="InterPro" id="IPR029063">
    <property type="entry name" value="SAM-dependent_MTases_sf"/>
</dbReference>
<gene>
    <name evidence="4" type="primary">prmC</name>
    <name evidence="7" type="ORF">SAMN02745218_01365</name>
</gene>
<dbReference type="NCBIfam" id="TIGR00536">
    <property type="entry name" value="hemK_fam"/>
    <property type="match status" value="1"/>
</dbReference>
<name>A0A1M4YKR7_9FIRM</name>
<dbReference type="HAMAP" id="MF_02126">
    <property type="entry name" value="RF_methyltr_PrmC"/>
    <property type="match status" value="1"/>
</dbReference>
<dbReference type="Proteomes" id="UP000184196">
    <property type="component" value="Unassembled WGS sequence"/>
</dbReference>
<evidence type="ECO:0000256" key="2">
    <source>
        <dbReference type="ARBA" id="ARBA00022679"/>
    </source>
</evidence>
<dbReference type="InterPro" id="IPR041698">
    <property type="entry name" value="Methyltransf_25"/>
</dbReference>
<dbReference type="RefSeq" id="WP_073164477.1">
    <property type="nucleotide sequence ID" value="NZ_FQUW01000014.1"/>
</dbReference>
<evidence type="ECO:0000256" key="4">
    <source>
        <dbReference type="HAMAP-Rule" id="MF_02126"/>
    </source>
</evidence>
<feature type="domain" description="Release factor glutamine methyltransferase N-terminal" evidence="6">
    <location>
        <begin position="6"/>
        <end position="75"/>
    </location>
</feature>
<dbReference type="InterPro" id="IPR004556">
    <property type="entry name" value="HemK-like"/>
</dbReference>
<dbReference type="EC" id="2.1.1.297" evidence="4"/>
<evidence type="ECO:0000256" key="3">
    <source>
        <dbReference type="ARBA" id="ARBA00022691"/>
    </source>
</evidence>
<feature type="binding site" evidence="4">
    <location>
        <position position="146"/>
    </location>
    <ligand>
        <name>S-adenosyl-L-methionine</name>
        <dbReference type="ChEBI" id="CHEBI:59789"/>
    </ligand>
</feature>
<feature type="domain" description="Methyltransferase" evidence="5">
    <location>
        <begin position="121"/>
        <end position="207"/>
    </location>
</feature>
<dbReference type="AlphaFoldDB" id="A0A1M4YKR7"/>
<dbReference type="NCBIfam" id="TIGR03534">
    <property type="entry name" value="RF_mod_PrmC"/>
    <property type="match status" value="1"/>
</dbReference>
<evidence type="ECO:0000313" key="8">
    <source>
        <dbReference type="Proteomes" id="UP000184196"/>
    </source>
</evidence>
<dbReference type="Gene3D" id="3.40.50.150">
    <property type="entry name" value="Vaccinia Virus protein VP39"/>
    <property type="match status" value="1"/>
</dbReference>
<evidence type="ECO:0000259" key="6">
    <source>
        <dbReference type="Pfam" id="PF17827"/>
    </source>
</evidence>
<dbReference type="CDD" id="cd02440">
    <property type="entry name" value="AdoMet_MTases"/>
    <property type="match status" value="1"/>
</dbReference>
<keyword evidence="3 4" id="KW-0949">S-adenosyl-L-methionine</keyword>
<comment type="caution">
    <text evidence="4">Lacks conserved residue(s) required for the propagation of feature annotation.</text>
</comment>
<keyword evidence="8" id="KW-1185">Reference proteome</keyword>
<protein>
    <recommendedName>
        <fullName evidence="4">Release factor glutamine methyltransferase</fullName>
        <shortName evidence="4">RF MTase</shortName>
        <ecNumber evidence="4">2.1.1.297</ecNumber>
    </recommendedName>
    <alternativeName>
        <fullName evidence="4">N5-glutamine methyltransferase PrmC</fullName>
    </alternativeName>
    <alternativeName>
        <fullName evidence="4">Protein-(glutamine-N5) MTase PrmC</fullName>
    </alternativeName>
    <alternativeName>
        <fullName evidence="4">Protein-glutamine N-methyltransferase PrmC</fullName>
    </alternativeName>
</protein>
<dbReference type="SUPFAM" id="SSF53335">
    <property type="entry name" value="S-adenosyl-L-methionine-dependent methyltransferases"/>
    <property type="match status" value="1"/>
</dbReference>
<dbReference type="InterPro" id="IPR040758">
    <property type="entry name" value="PrmC_N"/>
</dbReference>
<keyword evidence="1 4" id="KW-0489">Methyltransferase</keyword>
<organism evidence="7 8">
    <name type="scientific">Desulfofundulus australicus DSM 11792</name>
    <dbReference type="NCBI Taxonomy" id="1121425"/>
    <lineage>
        <taxon>Bacteria</taxon>
        <taxon>Bacillati</taxon>
        <taxon>Bacillota</taxon>
        <taxon>Clostridia</taxon>
        <taxon>Eubacteriales</taxon>
        <taxon>Peptococcaceae</taxon>
        <taxon>Desulfofundulus</taxon>
    </lineage>
</organism>
<sequence length="290" mass="31457">MNIAAALARARAFLHRKGIEAAALEAEVLLAHVLGTDRVGLYREAHRTLTREERVRFEEMLSRRAAGEPVAYLTGHREFMGLDFLVTRDVLIPRPETELLVEMALEILGRGDVPGEPLLADVGTGSGAIAVSLARYLARGTVYATDISPAALAVAAENARRHGVTGRIVFLSGDLLAPVREILPPGSLVLVAANLPYIPSADIGRLMPDVACYEPHLALDGGADGLELYRRLVPQARELLVPGGHLLMEISPGQVSLLGPLFPPDTWQYRVHRDLAGRERLVVARKKAPF</sequence>
<dbReference type="GO" id="GO:0102559">
    <property type="term" value="F:peptide chain release factor N(5)-glutamine methyltransferase activity"/>
    <property type="evidence" value="ECO:0007669"/>
    <property type="project" value="UniProtKB-EC"/>
</dbReference>
<dbReference type="InterPro" id="IPR050320">
    <property type="entry name" value="N5-glutamine_MTase"/>
</dbReference>
<dbReference type="EMBL" id="FQUW01000014">
    <property type="protein sequence ID" value="SHF06341.1"/>
    <property type="molecule type" value="Genomic_DNA"/>
</dbReference>
<proteinExistence type="inferred from homology"/>
<dbReference type="Gene3D" id="1.10.8.10">
    <property type="entry name" value="DNA helicase RuvA subunit, C-terminal domain"/>
    <property type="match status" value="1"/>
</dbReference>
<dbReference type="OrthoDB" id="9784805at2"/>
<feature type="binding site" evidence="4">
    <location>
        <begin position="123"/>
        <end position="127"/>
    </location>
    <ligand>
        <name>S-adenosyl-L-methionine</name>
        <dbReference type="ChEBI" id="CHEBI:59789"/>
    </ligand>
</feature>
<dbReference type="Pfam" id="PF13649">
    <property type="entry name" value="Methyltransf_25"/>
    <property type="match status" value="1"/>
</dbReference>
<dbReference type="InterPro" id="IPR019874">
    <property type="entry name" value="RF_methyltr_PrmC"/>
</dbReference>
<evidence type="ECO:0000259" key="5">
    <source>
        <dbReference type="Pfam" id="PF13649"/>
    </source>
</evidence>
<comment type="catalytic activity">
    <reaction evidence="4">
        <text>L-glutaminyl-[peptide chain release factor] + S-adenosyl-L-methionine = N(5)-methyl-L-glutaminyl-[peptide chain release factor] + S-adenosyl-L-homocysteine + H(+)</text>
        <dbReference type="Rhea" id="RHEA:42896"/>
        <dbReference type="Rhea" id="RHEA-COMP:10271"/>
        <dbReference type="Rhea" id="RHEA-COMP:10272"/>
        <dbReference type="ChEBI" id="CHEBI:15378"/>
        <dbReference type="ChEBI" id="CHEBI:30011"/>
        <dbReference type="ChEBI" id="CHEBI:57856"/>
        <dbReference type="ChEBI" id="CHEBI:59789"/>
        <dbReference type="ChEBI" id="CHEBI:61891"/>
        <dbReference type="EC" id="2.1.1.297"/>
    </reaction>
</comment>
<accession>A0A1M4YKR7</accession>
<comment type="similarity">
    <text evidence="4">Belongs to the protein N5-glutamine methyltransferase family. PrmC subfamily.</text>
</comment>
<dbReference type="PANTHER" id="PTHR18895:SF74">
    <property type="entry name" value="MTRF1L RELEASE FACTOR GLUTAMINE METHYLTRANSFERASE"/>
    <property type="match status" value="1"/>
</dbReference>
<dbReference type="GO" id="GO:0032259">
    <property type="term" value="P:methylation"/>
    <property type="evidence" value="ECO:0007669"/>
    <property type="project" value="UniProtKB-KW"/>
</dbReference>
<dbReference type="PANTHER" id="PTHR18895">
    <property type="entry name" value="HEMK METHYLTRANSFERASE"/>
    <property type="match status" value="1"/>
</dbReference>
<reference evidence="8" key="1">
    <citation type="submission" date="2016-11" db="EMBL/GenBank/DDBJ databases">
        <authorList>
            <person name="Varghese N."/>
            <person name="Submissions S."/>
        </authorList>
    </citation>
    <scope>NUCLEOTIDE SEQUENCE [LARGE SCALE GENOMIC DNA]</scope>
    <source>
        <strain evidence="8">DSM 11792</strain>
    </source>
</reference>